<evidence type="ECO:0000313" key="5">
    <source>
        <dbReference type="Proteomes" id="UP000285343"/>
    </source>
</evidence>
<proteinExistence type="predicted"/>
<evidence type="ECO:0000313" key="3">
    <source>
        <dbReference type="EMBL" id="RGV33541.1"/>
    </source>
</evidence>
<organism evidence="2 4">
    <name type="scientific">Bacteroides uniformis</name>
    <dbReference type="NCBI Taxonomy" id="820"/>
    <lineage>
        <taxon>Bacteria</taxon>
        <taxon>Pseudomonadati</taxon>
        <taxon>Bacteroidota</taxon>
        <taxon>Bacteroidia</taxon>
        <taxon>Bacteroidales</taxon>
        <taxon>Bacteroidaceae</taxon>
        <taxon>Bacteroides</taxon>
    </lineage>
</organism>
<dbReference type="Proteomes" id="UP000186549">
    <property type="component" value="Unassembled WGS sequence"/>
</dbReference>
<reference evidence="3 5" key="2">
    <citation type="submission" date="2018-08" db="EMBL/GenBank/DDBJ databases">
        <title>A genome reference for cultivated species of the human gut microbiota.</title>
        <authorList>
            <person name="Zou Y."/>
            <person name="Xue W."/>
            <person name="Luo G."/>
        </authorList>
    </citation>
    <scope>NUCLEOTIDE SEQUENCE [LARGE SCALE GENOMIC DNA]</scope>
    <source>
        <strain evidence="3 5">AF14-42</strain>
    </source>
</reference>
<comment type="caution">
    <text evidence="2">The sequence shown here is derived from an EMBL/GenBank/DDBJ whole genome shotgun (WGS) entry which is preliminary data.</text>
</comment>
<dbReference type="AlphaFoldDB" id="A0A1Q6HZ98"/>
<name>A0A1Q6HZ98_BACUN</name>
<gene>
    <name evidence="2" type="ORF">BHV79_12075</name>
    <name evidence="3" type="ORF">DWW14_23420</name>
</gene>
<evidence type="ECO:0000313" key="4">
    <source>
        <dbReference type="Proteomes" id="UP000186549"/>
    </source>
</evidence>
<accession>A0A1Q6HZ98</accession>
<evidence type="ECO:0000313" key="2">
    <source>
        <dbReference type="EMBL" id="OKZ31946.1"/>
    </source>
</evidence>
<sequence>MDGSMTGKESCRFDEGSVRDIVRWALTAQLPKEIYIDSEHITDVREYVKTSIREINLYYPNPLYNSAIIRLYRLKDFVEGIP</sequence>
<dbReference type="EMBL" id="QRZC01000055">
    <property type="protein sequence ID" value="RGV33541.1"/>
    <property type="molecule type" value="Genomic_DNA"/>
</dbReference>
<dbReference type="Pfam" id="PF22292">
    <property type="entry name" value="DUF6965"/>
    <property type="match status" value="1"/>
</dbReference>
<dbReference type="Proteomes" id="UP000285343">
    <property type="component" value="Unassembled WGS sequence"/>
</dbReference>
<evidence type="ECO:0000259" key="1">
    <source>
        <dbReference type="Pfam" id="PF22292"/>
    </source>
</evidence>
<feature type="domain" description="DUF6965" evidence="1">
    <location>
        <begin position="20"/>
        <end position="79"/>
    </location>
</feature>
<protein>
    <recommendedName>
        <fullName evidence="1">DUF6965 domain-containing protein</fullName>
    </recommendedName>
</protein>
<dbReference type="InterPro" id="IPR054238">
    <property type="entry name" value="DUF6965"/>
</dbReference>
<dbReference type="EMBL" id="MNQU01000238">
    <property type="protein sequence ID" value="OKZ31946.1"/>
    <property type="molecule type" value="Genomic_DNA"/>
</dbReference>
<reference evidence="2 4" key="1">
    <citation type="journal article" date="2016" name="Nat. Biotechnol.">
        <title>Measurement of bacterial replication rates in microbial communities.</title>
        <authorList>
            <person name="Brown C.T."/>
            <person name="Olm M.R."/>
            <person name="Thomas B.C."/>
            <person name="Banfield J.F."/>
        </authorList>
    </citation>
    <scope>NUCLEOTIDE SEQUENCE [LARGE SCALE GENOMIC DNA]</scope>
    <source>
        <strain evidence="2">45_41</strain>
    </source>
</reference>